<dbReference type="GO" id="GO:0016746">
    <property type="term" value="F:acyltransferase activity"/>
    <property type="evidence" value="ECO:0007669"/>
    <property type="project" value="UniProtKB-KW"/>
</dbReference>
<evidence type="ECO:0000256" key="7">
    <source>
        <dbReference type="PIRNR" id="PIRNR016636"/>
    </source>
</evidence>
<keyword evidence="6 7" id="KW-0472">Membrane</keyword>
<evidence type="ECO:0000313" key="10">
    <source>
        <dbReference type="Proteomes" id="UP001176891"/>
    </source>
</evidence>
<reference evidence="9" key="1">
    <citation type="submission" date="2023-07" db="EMBL/GenBank/DDBJ databases">
        <title>Two novel species in the genus Flavivirga.</title>
        <authorList>
            <person name="Kwon K."/>
        </authorList>
    </citation>
    <scope>NUCLEOTIDE SEQUENCE</scope>
    <source>
        <strain evidence="9">KACC 14157</strain>
    </source>
</reference>
<keyword evidence="7 9" id="KW-0012">Acyltransferase</keyword>
<evidence type="ECO:0000256" key="4">
    <source>
        <dbReference type="ARBA" id="ARBA00022692"/>
    </source>
</evidence>
<keyword evidence="10" id="KW-1185">Reference proteome</keyword>
<comment type="caution">
    <text evidence="9">The sequence shown here is derived from an EMBL/GenBank/DDBJ whole genome shotgun (WGS) entry which is preliminary data.</text>
</comment>
<dbReference type="EC" id="2.3.-.-" evidence="9"/>
<proteinExistence type="inferred from homology"/>
<feature type="transmembrane region" description="Helical" evidence="8">
    <location>
        <begin position="373"/>
        <end position="390"/>
    </location>
</feature>
<dbReference type="PANTHER" id="PTHR13285">
    <property type="entry name" value="ACYLTRANSFERASE"/>
    <property type="match status" value="1"/>
</dbReference>
<gene>
    <name evidence="9" type="ORF">Q4Q39_10770</name>
</gene>
<feature type="transmembrane region" description="Helical" evidence="8">
    <location>
        <begin position="312"/>
        <end position="329"/>
    </location>
</feature>
<dbReference type="InterPro" id="IPR004299">
    <property type="entry name" value="MBOAT_fam"/>
</dbReference>
<evidence type="ECO:0000256" key="8">
    <source>
        <dbReference type="SAM" id="Phobius"/>
    </source>
</evidence>
<organism evidence="9 10">
    <name type="scientific">Flavivirga amylovorans</name>
    <dbReference type="NCBI Taxonomy" id="870486"/>
    <lineage>
        <taxon>Bacteria</taxon>
        <taxon>Pseudomonadati</taxon>
        <taxon>Bacteroidota</taxon>
        <taxon>Flavobacteriia</taxon>
        <taxon>Flavobacteriales</taxon>
        <taxon>Flavobacteriaceae</taxon>
        <taxon>Flavivirga</taxon>
    </lineage>
</organism>
<feature type="transmembrane region" description="Helical" evidence="8">
    <location>
        <begin position="335"/>
        <end position="352"/>
    </location>
</feature>
<feature type="transmembrane region" description="Helical" evidence="8">
    <location>
        <begin position="6"/>
        <end position="23"/>
    </location>
</feature>
<dbReference type="InterPro" id="IPR051085">
    <property type="entry name" value="MB_O-acyltransferase"/>
</dbReference>
<name>A0ABT8X1S9_9FLAO</name>
<feature type="transmembrane region" description="Helical" evidence="8">
    <location>
        <begin position="80"/>
        <end position="98"/>
    </location>
</feature>
<dbReference type="InterPro" id="IPR024194">
    <property type="entry name" value="Ac/AlaTfrase_AlgI/DltB"/>
</dbReference>
<dbReference type="RefSeq" id="WP_303282467.1">
    <property type="nucleotide sequence ID" value="NZ_BAABCZ010000011.1"/>
</dbReference>
<sequence>MVFNSIKFVVFVLPVLFLYWSFFKKSKVAQNVLLLASSLFFYAWADWRFLFLLIASIIINYYLALKIRKEVDDEAKQRRFLYIGLVFNVGLLLYFKYFNFFYESFVELINVFGITSSYTTLSILLPLGISFFTFQTLGYLIDVYNEEIDPSHNFLEFSLFVAYFPKILSGPIERATKMMPQIQEKRAFSYELFVDGLRQILWGLFAKIVIAENCATIANPIFNNYEDQSGSTLILGAFFYAIQLYADFSGYSNMAIGLSKLFGIQLMRNFATPFFSTNISDFWRKWHISLTTWMMDYVFTPLSFSLRSYQKNGLIISIIATFVLVGFWHGANWTFVFYGLLHGIYFIPLVYSGKMNTSEIVAKGKFFPSIIEFIKMLLLFILIMATDIFFRANSIKEAINYIISIFSDDIFSIPQGLFNSNYLITIFLIFIFFFIEWNNREKKHDFEINNYNIFLRWSSYVFLFLLILFFGKSSETFIYFQF</sequence>
<dbReference type="InterPro" id="IPR028362">
    <property type="entry name" value="AlgI"/>
</dbReference>
<comment type="similarity">
    <text evidence="2 7">Belongs to the membrane-bound acyltransferase family.</text>
</comment>
<evidence type="ECO:0000256" key="3">
    <source>
        <dbReference type="ARBA" id="ARBA00022475"/>
    </source>
</evidence>
<dbReference type="Proteomes" id="UP001176891">
    <property type="component" value="Unassembled WGS sequence"/>
</dbReference>
<dbReference type="PIRSF" id="PIRSF500217">
    <property type="entry name" value="AlgI"/>
    <property type="match status" value="1"/>
</dbReference>
<keyword evidence="5 8" id="KW-1133">Transmembrane helix</keyword>
<dbReference type="PANTHER" id="PTHR13285:SF18">
    <property type="entry name" value="PROTEIN-CYSTEINE N-PALMITOYLTRANSFERASE RASP"/>
    <property type="match status" value="1"/>
</dbReference>
<feature type="transmembrane region" description="Helical" evidence="8">
    <location>
        <begin position="118"/>
        <end position="141"/>
    </location>
</feature>
<accession>A0ABT8X1S9</accession>
<keyword evidence="7 9" id="KW-0808">Transferase</keyword>
<feature type="transmembrane region" description="Helical" evidence="8">
    <location>
        <begin position="422"/>
        <end position="439"/>
    </location>
</feature>
<keyword evidence="4 8" id="KW-0812">Transmembrane</keyword>
<evidence type="ECO:0000256" key="2">
    <source>
        <dbReference type="ARBA" id="ARBA00010323"/>
    </source>
</evidence>
<evidence type="ECO:0000256" key="6">
    <source>
        <dbReference type="ARBA" id="ARBA00023136"/>
    </source>
</evidence>
<evidence type="ECO:0000313" key="9">
    <source>
        <dbReference type="EMBL" id="MDO5987884.1"/>
    </source>
</evidence>
<evidence type="ECO:0000256" key="5">
    <source>
        <dbReference type="ARBA" id="ARBA00022989"/>
    </source>
</evidence>
<dbReference type="EMBL" id="JAUOEM010000003">
    <property type="protein sequence ID" value="MDO5987884.1"/>
    <property type="molecule type" value="Genomic_DNA"/>
</dbReference>
<evidence type="ECO:0000256" key="1">
    <source>
        <dbReference type="ARBA" id="ARBA00004651"/>
    </source>
</evidence>
<dbReference type="PIRSF" id="PIRSF016636">
    <property type="entry name" value="AlgI_DltB"/>
    <property type="match status" value="1"/>
</dbReference>
<dbReference type="Pfam" id="PF03062">
    <property type="entry name" value="MBOAT"/>
    <property type="match status" value="1"/>
</dbReference>
<keyword evidence="3 7" id="KW-1003">Cell membrane</keyword>
<comment type="subcellular location">
    <subcellularLocation>
        <location evidence="1">Cell membrane</location>
        <topology evidence="1">Multi-pass membrane protein</topology>
    </subcellularLocation>
</comment>
<protein>
    <submittedName>
        <fullName evidence="9">MBOAT family O-acyltransferase</fullName>
        <ecNumber evidence="9">2.3.-.-</ecNumber>
    </submittedName>
</protein>